<reference evidence="2 3" key="1">
    <citation type="journal article" date="2023" name="BMC Biotechnol.">
        <title>Vitis rotundifolia cv Carlos genome sequencing.</title>
        <authorList>
            <person name="Huff M."/>
            <person name="Hulse-Kemp A."/>
            <person name="Scheffler B."/>
            <person name="Youngblood R."/>
            <person name="Simpson S."/>
            <person name="Babiker E."/>
            <person name="Staton M."/>
        </authorList>
    </citation>
    <scope>NUCLEOTIDE SEQUENCE [LARGE SCALE GENOMIC DNA]</scope>
    <source>
        <tissue evidence="2">Leaf</tissue>
    </source>
</reference>
<dbReference type="Gene3D" id="3.30.465.10">
    <property type="match status" value="1"/>
</dbReference>
<dbReference type="PANTHER" id="PTHR32448">
    <property type="entry name" value="OS08G0158400 PROTEIN"/>
    <property type="match status" value="1"/>
</dbReference>
<protein>
    <recommendedName>
        <fullName evidence="1">FAD linked oxidase N-terminal domain-containing protein</fullName>
    </recommendedName>
</protein>
<dbReference type="GO" id="GO:0050660">
    <property type="term" value="F:flavin adenine dinucleotide binding"/>
    <property type="evidence" value="ECO:0007669"/>
    <property type="project" value="InterPro"/>
</dbReference>
<organism evidence="2 3">
    <name type="scientific">Vitis rotundifolia</name>
    <name type="common">Muscadine grape</name>
    <dbReference type="NCBI Taxonomy" id="103349"/>
    <lineage>
        <taxon>Eukaryota</taxon>
        <taxon>Viridiplantae</taxon>
        <taxon>Streptophyta</taxon>
        <taxon>Embryophyta</taxon>
        <taxon>Tracheophyta</taxon>
        <taxon>Spermatophyta</taxon>
        <taxon>Magnoliopsida</taxon>
        <taxon>eudicotyledons</taxon>
        <taxon>Gunneridae</taxon>
        <taxon>Pentapetalae</taxon>
        <taxon>rosids</taxon>
        <taxon>Vitales</taxon>
        <taxon>Vitaceae</taxon>
        <taxon>Viteae</taxon>
        <taxon>Vitis</taxon>
    </lineage>
</organism>
<proteinExistence type="predicted"/>
<evidence type="ECO:0000313" key="2">
    <source>
        <dbReference type="EMBL" id="KAJ9691290.1"/>
    </source>
</evidence>
<gene>
    <name evidence="2" type="ORF">PVL29_013461</name>
</gene>
<dbReference type="EMBL" id="JARBHA010000010">
    <property type="protein sequence ID" value="KAJ9691290.1"/>
    <property type="molecule type" value="Genomic_DNA"/>
</dbReference>
<feature type="domain" description="FAD linked oxidase N-terminal" evidence="1">
    <location>
        <begin position="6"/>
        <end position="80"/>
    </location>
</feature>
<evidence type="ECO:0000259" key="1">
    <source>
        <dbReference type="Pfam" id="PF01565"/>
    </source>
</evidence>
<sequence length="91" mass="10162">MFNLRSISVDIEDESAWVQAGATIGEIYYRIAEKSQTHCFPSGTCVTVGAGGHFSGGRYGDMMRKYGLSVDNILDAQLVDNIFFYINWGWI</sequence>
<dbReference type="AlphaFoldDB" id="A0AA38ZLJ1"/>
<dbReference type="InterPro" id="IPR036318">
    <property type="entry name" value="FAD-bd_PCMH-like_sf"/>
</dbReference>
<name>A0AA38ZLJ1_VITRO</name>
<keyword evidence="3" id="KW-1185">Reference proteome</keyword>
<evidence type="ECO:0000313" key="3">
    <source>
        <dbReference type="Proteomes" id="UP001168098"/>
    </source>
</evidence>
<dbReference type="InterPro" id="IPR016169">
    <property type="entry name" value="FAD-bd_PCMH_sub2"/>
</dbReference>
<dbReference type="Proteomes" id="UP001168098">
    <property type="component" value="Unassembled WGS sequence"/>
</dbReference>
<dbReference type="InterPro" id="IPR006094">
    <property type="entry name" value="Oxid_FAD_bind_N"/>
</dbReference>
<comment type="caution">
    <text evidence="2">The sequence shown here is derived from an EMBL/GenBank/DDBJ whole genome shotgun (WGS) entry which is preliminary data.</text>
</comment>
<dbReference type="Pfam" id="PF01565">
    <property type="entry name" value="FAD_binding_4"/>
    <property type="match status" value="1"/>
</dbReference>
<dbReference type="SUPFAM" id="SSF56176">
    <property type="entry name" value="FAD-binding/transporter-associated domain-like"/>
    <property type="match status" value="1"/>
</dbReference>
<accession>A0AA38ZLJ1</accession>